<dbReference type="PaxDb" id="29760-VIT_00s0521g00040.t01"/>
<dbReference type="EMBL" id="FN595274">
    <property type="protein sequence ID" value="CBI23486.3"/>
    <property type="molecule type" value="Genomic_DNA"/>
</dbReference>
<gene>
    <name evidence="1" type="ORF">VIT_00s0521g00040</name>
</gene>
<name>D7SZ10_VITVI</name>
<organism evidence="1 2">
    <name type="scientific">Vitis vinifera</name>
    <name type="common">Grape</name>
    <dbReference type="NCBI Taxonomy" id="29760"/>
    <lineage>
        <taxon>Eukaryota</taxon>
        <taxon>Viridiplantae</taxon>
        <taxon>Streptophyta</taxon>
        <taxon>Embryophyta</taxon>
        <taxon>Tracheophyta</taxon>
        <taxon>Spermatophyta</taxon>
        <taxon>Magnoliopsida</taxon>
        <taxon>eudicotyledons</taxon>
        <taxon>Gunneridae</taxon>
        <taxon>Pentapetalae</taxon>
        <taxon>rosids</taxon>
        <taxon>Vitales</taxon>
        <taxon>Vitaceae</taxon>
        <taxon>Viteae</taxon>
        <taxon>Vitis</taxon>
    </lineage>
</organism>
<keyword evidence="2" id="KW-1185">Reference proteome</keyword>
<dbReference type="AlphaFoldDB" id="D7SZ10"/>
<evidence type="ECO:0000313" key="1">
    <source>
        <dbReference type="EMBL" id="CBI23486.3"/>
    </source>
</evidence>
<dbReference type="HOGENOM" id="CLU_2709918_0_0_1"/>
<evidence type="ECO:0000313" key="2">
    <source>
        <dbReference type="Proteomes" id="UP000009183"/>
    </source>
</evidence>
<sequence length="73" mass="8587">MQFKYKHFKSHVHLPETKPEISNLPSLTQVEQLWLPQEYPAFGSILEHHLKHLLNLLLLDHCHLSSSKSLQLH</sequence>
<protein>
    <submittedName>
        <fullName evidence="1">Uncharacterized protein</fullName>
    </submittedName>
</protein>
<reference evidence="2" key="1">
    <citation type="journal article" date="2007" name="Nature">
        <title>The grapevine genome sequence suggests ancestral hexaploidization in major angiosperm phyla.</title>
        <authorList>
            <consortium name="The French-Italian Public Consortium for Grapevine Genome Characterization."/>
            <person name="Jaillon O."/>
            <person name="Aury J.-M."/>
            <person name="Noel B."/>
            <person name="Policriti A."/>
            <person name="Clepet C."/>
            <person name="Casagrande A."/>
            <person name="Choisne N."/>
            <person name="Aubourg S."/>
            <person name="Vitulo N."/>
            <person name="Jubin C."/>
            <person name="Vezzi A."/>
            <person name="Legeai F."/>
            <person name="Hugueney P."/>
            <person name="Dasilva C."/>
            <person name="Horner D."/>
            <person name="Mica E."/>
            <person name="Jublot D."/>
            <person name="Poulain J."/>
            <person name="Bruyere C."/>
            <person name="Billault A."/>
            <person name="Segurens B."/>
            <person name="Gouyvenoux M."/>
            <person name="Ugarte E."/>
            <person name="Cattonaro F."/>
            <person name="Anthouard V."/>
            <person name="Vico V."/>
            <person name="Del Fabbro C."/>
            <person name="Alaux M."/>
            <person name="Di Gaspero G."/>
            <person name="Dumas V."/>
            <person name="Felice N."/>
            <person name="Paillard S."/>
            <person name="Juman I."/>
            <person name="Moroldo M."/>
            <person name="Scalabrin S."/>
            <person name="Canaguier A."/>
            <person name="Le Clainche I."/>
            <person name="Malacrida G."/>
            <person name="Durand E."/>
            <person name="Pesole G."/>
            <person name="Laucou V."/>
            <person name="Chatelet P."/>
            <person name="Merdinoglu D."/>
            <person name="Delledonne M."/>
            <person name="Pezzotti M."/>
            <person name="Lecharny A."/>
            <person name="Scarpelli C."/>
            <person name="Artiguenave F."/>
            <person name="Pe M.E."/>
            <person name="Valle G."/>
            <person name="Morgante M."/>
            <person name="Caboche M."/>
            <person name="Adam-Blondon A.-F."/>
            <person name="Weissenbach J."/>
            <person name="Quetier F."/>
            <person name="Wincker P."/>
        </authorList>
    </citation>
    <scope>NUCLEOTIDE SEQUENCE [LARGE SCALE GENOMIC DNA]</scope>
    <source>
        <strain evidence="2">cv. Pinot noir / PN40024</strain>
    </source>
</reference>
<accession>D7SZ10</accession>
<dbReference type="InParanoid" id="D7SZ10"/>
<dbReference type="Proteomes" id="UP000009183">
    <property type="component" value="Unassembled WGS sequence, unordered"/>
</dbReference>
<proteinExistence type="predicted"/>